<evidence type="ECO:0000313" key="6">
    <source>
        <dbReference type="Proteomes" id="UP000187013"/>
    </source>
</evidence>
<dbReference type="GO" id="GO:0000398">
    <property type="term" value="P:mRNA splicing, via spliceosome"/>
    <property type="evidence" value="ECO:0007669"/>
    <property type="project" value="TreeGrafter"/>
</dbReference>
<protein>
    <recommendedName>
        <fullName evidence="4">Anaphase-promoting complex subunit 4-like WD40 domain-containing protein</fullName>
    </recommendedName>
</protein>
<feature type="repeat" description="WD" evidence="3">
    <location>
        <begin position="219"/>
        <end position="250"/>
    </location>
</feature>
<dbReference type="EMBL" id="BDGX01000037">
    <property type="protein sequence ID" value="GAV53537.1"/>
    <property type="molecule type" value="Genomic_DNA"/>
</dbReference>
<feature type="domain" description="Anaphase-promoting complex subunit 4-like WD40" evidence="4">
    <location>
        <begin position="187"/>
        <end position="251"/>
    </location>
</feature>
<dbReference type="SMART" id="SM00320">
    <property type="entry name" value="WD40"/>
    <property type="match status" value="7"/>
</dbReference>
<dbReference type="GO" id="GO:0017070">
    <property type="term" value="F:U6 snRNA binding"/>
    <property type="evidence" value="ECO:0007669"/>
    <property type="project" value="TreeGrafter"/>
</dbReference>
<evidence type="ECO:0000256" key="1">
    <source>
        <dbReference type="ARBA" id="ARBA00022574"/>
    </source>
</evidence>
<dbReference type="PROSITE" id="PS00678">
    <property type="entry name" value="WD_REPEATS_1"/>
    <property type="match status" value="2"/>
</dbReference>
<evidence type="ECO:0000259" key="4">
    <source>
        <dbReference type="Pfam" id="PF12894"/>
    </source>
</evidence>
<dbReference type="Pfam" id="PF12894">
    <property type="entry name" value="ANAPC4_WD40"/>
    <property type="match status" value="1"/>
</dbReference>
<comment type="caution">
    <text evidence="5">The sequence shown here is derived from an EMBL/GenBank/DDBJ whole genome shotgun (WGS) entry which is preliminary data.</text>
</comment>
<keyword evidence="1 3" id="KW-0853">WD repeat</keyword>
<dbReference type="PROSITE" id="PS50082">
    <property type="entry name" value="WD_REPEATS_2"/>
    <property type="match status" value="6"/>
</dbReference>
<dbReference type="InterPro" id="IPR001680">
    <property type="entry name" value="WD40_rpt"/>
</dbReference>
<dbReference type="OrthoDB" id="540662at2759"/>
<feature type="repeat" description="WD" evidence="3">
    <location>
        <begin position="305"/>
        <end position="346"/>
    </location>
</feature>
<evidence type="ECO:0000313" key="5">
    <source>
        <dbReference type="EMBL" id="GAV53537.1"/>
    </source>
</evidence>
<dbReference type="CDD" id="cd00200">
    <property type="entry name" value="WD40"/>
    <property type="match status" value="1"/>
</dbReference>
<dbReference type="PANTHER" id="PTHR19846">
    <property type="entry name" value="WD40 REPEAT PROTEIN"/>
    <property type="match status" value="1"/>
</dbReference>
<organism evidence="5 6">
    <name type="scientific">Zygosaccharomyces rouxii</name>
    <dbReference type="NCBI Taxonomy" id="4956"/>
    <lineage>
        <taxon>Eukaryota</taxon>
        <taxon>Fungi</taxon>
        <taxon>Dikarya</taxon>
        <taxon>Ascomycota</taxon>
        <taxon>Saccharomycotina</taxon>
        <taxon>Saccharomycetes</taxon>
        <taxon>Saccharomycetales</taxon>
        <taxon>Saccharomycetaceae</taxon>
        <taxon>Zygosaccharomyces</taxon>
    </lineage>
</organism>
<dbReference type="AlphaFoldDB" id="A0A1Q3ACT2"/>
<evidence type="ECO:0000256" key="3">
    <source>
        <dbReference type="PROSITE-ProRule" id="PRU00221"/>
    </source>
</evidence>
<dbReference type="InterPro" id="IPR024977">
    <property type="entry name" value="Apc4-like_WD40_dom"/>
</dbReference>
<dbReference type="SUPFAM" id="SSF50978">
    <property type="entry name" value="WD40 repeat-like"/>
    <property type="match status" value="1"/>
</dbReference>
<dbReference type="GO" id="GO:0046540">
    <property type="term" value="C:U4/U6 x U5 tri-snRNP complex"/>
    <property type="evidence" value="ECO:0007669"/>
    <property type="project" value="TreeGrafter"/>
</dbReference>
<reference evidence="5 6" key="1">
    <citation type="submission" date="2016-08" db="EMBL/GenBank/DDBJ databases">
        <title>Draft genome sequence of allopolyploid Zygosaccharomyces rouxii.</title>
        <authorList>
            <person name="Watanabe J."/>
            <person name="Uehara K."/>
            <person name="Mogi Y."/>
            <person name="Tsukioka Y."/>
        </authorList>
    </citation>
    <scope>NUCLEOTIDE SEQUENCE [LARGE SCALE GENOMIC DNA]</scope>
    <source>
        <strain evidence="5 6">NBRC 110957</strain>
    </source>
</reference>
<dbReference type="PANTHER" id="PTHR19846:SF0">
    <property type="entry name" value="PRE-MRNA PROCESSING FACTOR 4"/>
    <property type="match status" value="1"/>
</dbReference>
<feature type="repeat" description="WD" evidence="3">
    <location>
        <begin position="431"/>
        <end position="466"/>
    </location>
</feature>
<feature type="repeat" description="WD" evidence="3">
    <location>
        <begin position="347"/>
        <end position="388"/>
    </location>
</feature>
<dbReference type="InterPro" id="IPR019775">
    <property type="entry name" value="WD40_repeat_CS"/>
</dbReference>
<dbReference type="InterPro" id="IPR020472">
    <property type="entry name" value="WD40_PAC1"/>
</dbReference>
<feature type="repeat" description="WD" evidence="3">
    <location>
        <begin position="263"/>
        <end position="304"/>
    </location>
</feature>
<accession>A0A1Q3ACT2</accession>
<evidence type="ECO:0000256" key="2">
    <source>
        <dbReference type="ARBA" id="ARBA00022737"/>
    </source>
</evidence>
<dbReference type="FunFam" id="2.130.10.10:FF:000411">
    <property type="entry name" value="U4/U6 small nuclear ribonucleoprotein Prp4"/>
    <property type="match status" value="1"/>
</dbReference>
<keyword evidence="2" id="KW-0677">Repeat</keyword>
<feature type="repeat" description="WD" evidence="3">
    <location>
        <begin position="389"/>
        <end position="430"/>
    </location>
</feature>
<sequence>MAAKSNIDSEDLQAKDAGNRFDEDLKWLGFQKHEGLRLIPTIDEDVKASLRLLEEPESLANEDAFSRRERLAELIFKNKEYRDIFEASIYYKNVADEQKRNEEAEVEAEEEEDFYTPASRSLIDCRRFLIRYSLDRAKDRLMEESQRFQEFNMTQEIKKRRHFGTQTKKIELMGSQVVSTRPISQVSLSPSGSLVAAASWAGHLTILSSQTLDILQNKPQGHMGKIGGLSWNPTGDLITAGGEEGSIKLFGYNFNSLKELATFNGHENRVTDSKFHPSGKFIASASFDMTWRLWDVETQEELLLQEGHGKELYSLDFQCDGSLVCSGGIDCKGLVWDIRSGNRVMALSGHTKPIYSLEWSPNGYQVATGSGDGTIRIWDLRKPEEHQTILSHKSIVTKVAFEKNGSCLVSSGYDKSINLYGADNWAHLTTLQGHMDKILCVDISENASSIVSCGWDRSVKLWTMQN</sequence>
<dbReference type="SUPFAM" id="SSF158230">
    <property type="entry name" value="PRP4-like"/>
    <property type="match status" value="1"/>
</dbReference>
<dbReference type="PRINTS" id="PR00320">
    <property type="entry name" value="GPROTEINBRPT"/>
</dbReference>
<dbReference type="PROSITE" id="PS50294">
    <property type="entry name" value="WD_REPEATS_REGION"/>
    <property type="match status" value="3"/>
</dbReference>
<dbReference type="GO" id="GO:0030621">
    <property type="term" value="F:U4 snRNA binding"/>
    <property type="evidence" value="ECO:0007669"/>
    <property type="project" value="TreeGrafter"/>
</dbReference>
<proteinExistence type="predicted"/>
<name>A0A1Q3ACT2_ZYGRO</name>
<dbReference type="Gene3D" id="2.130.10.10">
    <property type="entry name" value="YVTN repeat-like/Quinoprotein amine dehydrogenase"/>
    <property type="match status" value="2"/>
</dbReference>
<dbReference type="Pfam" id="PF00400">
    <property type="entry name" value="WD40"/>
    <property type="match status" value="5"/>
</dbReference>
<gene>
    <name evidence="5" type="ORF">ZYGR_0AK00390</name>
</gene>
<dbReference type="Proteomes" id="UP000187013">
    <property type="component" value="Unassembled WGS sequence"/>
</dbReference>
<dbReference type="InterPro" id="IPR036285">
    <property type="entry name" value="PRP4-like_sf"/>
</dbReference>
<dbReference type="InterPro" id="IPR015943">
    <property type="entry name" value="WD40/YVTN_repeat-like_dom_sf"/>
</dbReference>
<dbReference type="InterPro" id="IPR036322">
    <property type="entry name" value="WD40_repeat_dom_sf"/>
</dbReference>